<dbReference type="InterPro" id="IPR050181">
    <property type="entry name" value="Cold_shock_domain"/>
</dbReference>
<feature type="domain" description="CSD" evidence="2">
    <location>
        <begin position="143"/>
        <end position="209"/>
    </location>
</feature>
<reference evidence="3" key="1">
    <citation type="journal article" date="2015" name="Proc. Natl. Acad. Sci. U.S.A.">
        <title>Bacterial clade with the ribosomal RNA operon on a small plasmid rather than the chromosome.</title>
        <authorList>
            <person name="Anda M."/>
            <person name="Ohtsubo Y."/>
            <person name="Okubo T."/>
            <person name="Sugawara M."/>
            <person name="Nagata Y."/>
            <person name="Tsuda M."/>
            <person name="Minamisawa K."/>
            <person name="Mitsui H."/>
        </authorList>
    </citation>
    <scope>NUCLEOTIDE SEQUENCE</scope>
    <source>
        <strain evidence="3">DSM 21871</strain>
    </source>
</reference>
<dbReference type="Gene3D" id="2.40.50.140">
    <property type="entry name" value="Nucleic acid-binding proteins"/>
    <property type="match status" value="2"/>
</dbReference>
<feature type="domain" description="CSD" evidence="2">
    <location>
        <begin position="46"/>
        <end position="112"/>
    </location>
</feature>
<dbReference type="PANTHER" id="PTHR11544">
    <property type="entry name" value="COLD SHOCK DOMAIN CONTAINING PROTEINS"/>
    <property type="match status" value="1"/>
</dbReference>
<evidence type="ECO:0000256" key="1">
    <source>
        <dbReference type="SAM" id="MobiDB-lite"/>
    </source>
</evidence>
<feature type="region of interest" description="Disordered" evidence="1">
    <location>
        <begin position="1"/>
        <end position="44"/>
    </location>
</feature>
<dbReference type="Pfam" id="PF00313">
    <property type="entry name" value="CSD"/>
    <property type="match status" value="2"/>
</dbReference>
<dbReference type="PRINTS" id="PR00050">
    <property type="entry name" value="COLDSHOCK"/>
</dbReference>
<dbReference type="AlphaFoldDB" id="A0A0P0Z630"/>
<evidence type="ECO:0000259" key="2">
    <source>
        <dbReference type="PROSITE" id="PS51857"/>
    </source>
</evidence>
<dbReference type="EMBL" id="LC066380">
    <property type="protein sequence ID" value="BAT29303.1"/>
    <property type="molecule type" value="Genomic_DNA"/>
</dbReference>
<feature type="compositionally biased region" description="Low complexity" evidence="1">
    <location>
        <begin position="117"/>
        <end position="131"/>
    </location>
</feature>
<organism evidence="3">
    <name type="scientific">Aurantimonas manganoxydans</name>
    <dbReference type="NCBI Taxonomy" id="651183"/>
    <lineage>
        <taxon>Bacteria</taxon>
        <taxon>Pseudomonadati</taxon>
        <taxon>Pseudomonadota</taxon>
        <taxon>Alphaproteobacteria</taxon>
        <taxon>Hyphomicrobiales</taxon>
        <taxon>Aurantimonadaceae</taxon>
        <taxon>Aurantimonas</taxon>
    </lineage>
</organism>
<proteinExistence type="predicted"/>
<evidence type="ECO:0000313" key="3">
    <source>
        <dbReference type="EMBL" id="BAT29303.1"/>
    </source>
</evidence>
<dbReference type="SMART" id="SM00357">
    <property type="entry name" value="CSP"/>
    <property type="match status" value="2"/>
</dbReference>
<dbReference type="InterPro" id="IPR012340">
    <property type="entry name" value="NA-bd_OB-fold"/>
</dbReference>
<sequence>MGKYRDHRDTRRRGFDDDGALPAERDAEPSYFQRSSPAGGSGGSLPSDAEVMWFNATKGFGFVKAADGTEAFLHVRALEAAGASADAVTEGTRLTVRIDQGQKGMQVTEVLSVAAGSGTPAPARARPAPARQGGGAPGGPEEEATGTVKWYNADKGFGFIGLDDGAGKDVFVHATALNRSGLTTLADGQKVTVRFVQGNKGPEARTLSAD</sequence>
<dbReference type="GO" id="GO:0003676">
    <property type="term" value="F:nucleic acid binding"/>
    <property type="evidence" value="ECO:0007669"/>
    <property type="project" value="InterPro"/>
</dbReference>
<accession>A0A0P0Z630</accession>
<dbReference type="SUPFAM" id="SSF50249">
    <property type="entry name" value="Nucleic acid-binding proteins"/>
    <property type="match status" value="2"/>
</dbReference>
<feature type="compositionally biased region" description="Basic and acidic residues" evidence="1">
    <location>
        <begin position="1"/>
        <end position="16"/>
    </location>
</feature>
<feature type="region of interest" description="Disordered" evidence="1">
    <location>
        <begin position="117"/>
        <end position="144"/>
    </location>
</feature>
<name>A0A0P0Z630_9HYPH</name>
<dbReference type="PROSITE" id="PS51857">
    <property type="entry name" value="CSD_2"/>
    <property type="match status" value="2"/>
</dbReference>
<protein>
    <submittedName>
        <fullName evidence="3">Cold shock family protein</fullName>
    </submittedName>
</protein>
<dbReference type="InterPro" id="IPR011129">
    <property type="entry name" value="CSD"/>
</dbReference>
<dbReference type="GO" id="GO:0005829">
    <property type="term" value="C:cytosol"/>
    <property type="evidence" value="ECO:0007669"/>
    <property type="project" value="UniProtKB-ARBA"/>
</dbReference>
<dbReference type="InterPro" id="IPR002059">
    <property type="entry name" value="CSP_DNA-bd"/>
</dbReference>
<dbReference type="CDD" id="cd04458">
    <property type="entry name" value="CSP_CDS"/>
    <property type="match status" value="2"/>
</dbReference>